<dbReference type="AlphaFoldDB" id="A0A6C0LZ41"/>
<dbReference type="EMBL" id="MN740622">
    <property type="protein sequence ID" value="QHU36029.1"/>
    <property type="molecule type" value="Genomic_DNA"/>
</dbReference>
<dbReference type="Gene3D" id="1.25.40.20">
    <property type="entry name" value="Ankyrin repeat-containing domain"/>
    <property type="match status" value="1"/>
</dbReference>
<sequence>MSIILDIYNKVYDENNYHIYCLEESLNVDINMPVEGDPMQNTLMHFAVISKNVNLINKLYAMGADIYIPNINGETACDLLAKELYIGMMTLDNIIEIYKMYVINLKNENDNLKNKLNYNKIINIPDSMSIVYDKKRKREETSSTLESKKTSIQI</sequence>
<accession>A0A6C0LZ41</accession>
<dbReference type="InterPro" id="IPR036770">
    <property type="entry name" value="Ankyrin_rpt-contain_sf"/>
</dbReference>
<protein>
    <submittedName>
        <fullName evidence="1">Uncharacterized protein</fullName>
    </submittedName>
</protein>
<reference evidence="1" key="1">
    <citation type="journal article" date="2020" name="Nature">
        <title>Giant virus diversity and host interactions through global metagenomics.</title>
        <authorList>
            <person name="Schulz F."/>
            <person name="Roux S."/>
            <person name="Paez-Espino D."/>
            <person name="Jungbluth S."/>
            <person name="Walsh D.A."/>
            <person name="Denef V.J."/>
            <person name="McMahon K.D."/>
            <person name="Konstantinidis K.T."/>
            <person name="Eloe-Fadrosh E.A."/>
            <person name="Kyrpides N.C."/>
            <person name="Woyke T."/>
        </authorList>
    </citation>
    <scope>NUCLEOTIDE SEQUENCE</scope>
    <source>
        <strain evidence="1">GVMAG-S-1035085-51</strain>
    </source>
</reference>
<dbReference type="SUPFAM" id="SSF48403">
    <property type="entry name" value="Ankyrin repeat"/>
    <property type="match status" value="1"/>
</dbReference>
<evidence type="ECO:0000313" key="1">
    <source>
        <dbReference type="EMBL" id="QHU36029.1"/>
    </source>
</evidence>
<organism evidence="1">
    <name type="scientific">viral metagenome</name>
    <dbReference type="NCBI Taxonomy" id="1070528"/>
    <lineage>
        <taxon>unclassified sequences</taxon>
        <taxon>metagenomes</taxon>
        <taxon>organismal metagenomes</taxon>
    </lineage>
</organism>
<name>A0A6C0LZ41_9ZZZZ</name>
<proteinExistence type="predicted"/>